<protein>
    <recommendedName>
        <fullName evidence="4">DUF1294 domain-containing protein</fullName>
    </recommendedName>
</protein>
<dbReference type="InterPro" id="IPR010718">
    <property type="entry name" value="DUF1294"/>
</dbReference>
<evidence type="ECO:0000313" key="3">
    <source>
        <dbReference type="Proteomes" id="UP000654993"/>
    </source>
</evidence>
<evidence type="ECO:0000256" key="1">
    <source>
        <dbReference type="SAM" id="Phobius"/>
    </source>
</evidence>
<keyword evidence="1" id="KW-0472">Membrane</keyword>
<feature type="transmembrane region" description="Helical" evidence="1">
    <location>
        <begin position="76"/>
        <end position="95"/>
    </location>
</feature>
<name>A0A916QIL0_9BACL</name>
<dbReference type="Pfam" id="PF06961">
    <property type="entry name" value="DUF1294"/>
    <property type="match status" value="1"/>
</dbReference>
<organism evidence="2 3">
    <name type="scientific">Insulibacter thermoxylanivorax</name>
    <dbReference type="NCBI Taxonomy" id="2749268"/>
    <lineage>
        <taxon>Bacteria</taxon>
        <taxon>Bacillati</taxon>
        <taxon>Bacillota</taxon>
        <taxon>Bacilli</taxon>
        <taxon>Bacillales</taxon>
        <taxon>Paenibacillaceae</taxon>
        <taxon>Insulibacter</taxon>
    </lineage>
</organism>
<evidence type="ECO:0000313" key="2">
    <source>
        <dbReference type="EMBL" id="GFR39211.1"/>
    </source>
</evidence>
<feature type="transmembrane region" description="Helical" evidence="1">
    <location>
        <begin position="45"/>
        <end position="64"/>
    </location>
</feature>
<keyword evidence="3" id="KW-1185">Reference proteome</keyword>
<gene>
    <name evidence="2" type="ORF">PRECH8_25070</name>
</gene>
<evidence type="ECO:0008006" key="4">
    <source>
        <dbReference type="Google" id="ProtNLM"/>
    </source>
</evidence>
<dbReference type="AlphaFoldDB" id="A0A916QIL0"/>
<dbReference type="EMBL" id="BMAQ01000038">
    <property type="protein sequence ID" value="GFR39211.1"/>
    <property type="molecule type" value="Genomic_DNA"/>
</dbReference>
<reference evidence="2" key="2">
    <citation type="journal article" date="2021" name="Data Brief">
        <title>Draft genome sequence data of the facultative, thermophilic, xylanolytic bacterium Paenibacillus sp. strain DA-C8.</title>
        <authorList>
            <person name="Chhe C."/>
            <person name="Uke A."/>
            <person name="Baramee S."/>
            <person name="Ungkulpasvich U."/>
            <person name="Tachaapaikoon C."/>
            <person name="Pason P."/>
            <person name="Waeonukul R."/>
            <person name="Ratanakhanokchai K."/>
            <person name="Kosugi A."/>
        </authorList>
    </citation>
    <scope>NUCLEOTIDE SEQUENCE</scope>
    <source>
        <strain evidence="2">DA-C8</strain>
    </source>
</reference>
<feature type="transmembrane region" description="Helical" evidence="1">
    <location>
        <begin position="6"/>
        <end position="25"/>
    </location>
</feature>
<accession>A0A916QIL0</accession>
<dbReference type="Proteomes" id="UP000654993">
    <property type="component" value="Unassembled WGS sequence"/>
</dbReference>
<dbReference type="RefSeq" id="WP_200967421.1">
    <property type="nucleotide sequence ID" value="NZ_BMAQ01000038.1"/>
</dbReference>
<keyword evidence="1" id="KW-0812">Transmembrane</keyword>
<reference evidence="2" key="1">
    <citation type="submission" date="2020-08" db="EMBL/GenBank/DDBJ databases">
        <authorList>
            <person name="Uke A."/>
            <person name="Chhe C."/>
            <person name="Baramee S."/>
            <person name="Kosugi A."/>
        </authorList>
    </citation>
    <scope>NUCLEOTIDE SEQUENCE</scope>
    <source>
        <strain evidence="2">DA-C8</strain>
    </source>
</reference>
<proteinExistence type="predicted"/>
<sequence length="96" mass="10939">MEWPTSIWFWISAYAVVINILAYTAMAADKSSAKKGKRRIPEKRLFTIALLGGALGMFIGMQRLRHKTKHLSFRLLLPLFILGHMVLLGLLIYPIL</sequence>
<keyword evidence="1" id="KW-1133">Transmembrane helix</keyword>
<comment type="caution">
    <text evidence="2">The sequence shown here is derived from an EMBL/GenBank/DDBJ whole genome shotgun (WGS) entry which is preliminary data.</text>
</comment>